<keyword evidence="5" id="KW-0472">Membrane</keyword>
<dbReference type="PROSITE" id="PS50830">
    <property type="entry name" value="TNASE_3"/>
    <property type="match status" value="1"/>
</dbReference>
<comment type="caution">
    <text evidence="7">The sequence shown here is derived from an EMBL/GenBank/DDBJ whole genome shotgun (WGS) entry which is preliminary data.</text>
</comment>
<dbReference type="Pfam" id="PF05901">
    <property type="entry name" value="Excalibur"/>
    <property type="match status" value="1"/>
</dbReference>
<dbReference type="SMART" id="SM00894">
    <property type="entry name" value="Excalibur"/>
    <property type="match status" value="1"/>
</dbReference>
<dbReference type="PANTHER" id="PTHR12302:SF3">
    <property type="entry name" value="SERINE_THREONINE-PROTEIN KINASE 31"/>
    <property type="match status" value="1"/>
</dbReference>
<feature type="compositionally biased region" description="Low complexity" evidence="4">
    <location>
        <begin position="143"/>
        <end position="171"/>
    </location>
</feature>
<dbReference type="AlphaFoldDB" id="A0A150KHK0"/>
<feature type="transmembrane region" description="Helical" evidence="5">
    <location>
        <begin position="29"/>
        <end position="50"/>
    </location>
</feature>
<evidence type="ECO:0000256" key="1">
    <source>
        <dbReference type="ARBA" id="ARBA00022722"/>
    </source>
</evidence>
<dbReference type="Pfam" id="PF00565">
    <property type="entry name" value="SNase"/>
    <property type="match status" value="1"/>
</dbReference>
<feature type="region of interest" description="Disordered" evidence="4">
    <location>
        <begin position="378"/>
        <end position="406"/>
    </location>
</feature>
<evidence type="ECO:0000256" key="3">
    <source>
        <dbReference type="ARBA" id="ARBA00022801"/>
    </source>
</evidence>
<dbReference type="GO" id="GO:0004519">
    <property type="term" value="F:endonuclease activity"/>
    <property type="evidence" value="ECO:0007669"/>
    <property type="project" value="UniProtKB-KW"/>
</dbReference>
<organism evidence="7 8">
    <name type="scientific">Heyndrickxia coagulans</name>
    <name type="common">Weizmannia coagulans</name>
    <dbReference type="NCBI Taxonomy" id="1398"/>
    <lineage>
        <taxon>Bacteria</taxon>
        <taxon>Bacillati</taxon>
        <taxon>Bacillota</taxon>
        <taxon>Bacilli</taxon>
        <taxon>Bacillales</taxon>
        <taxon>Bacillaceae</taxon>
        <taxon>Heyndrickxia</taxon>
    </lineage>
</organism>
<dbReference type="InterPro" id="IPR002071">
    <property type="entry name" value="Thermonucl_AS"/>
</dbReference>
<gene>
    <name evidence="7" type="ORF">B4099_3690</name>
</gene>
<feature type="transmembrane region" description="Helical" evidence="5">
    <location>
        <begin position="7"/>
        <end position="23"/>
    </location>
</feature>
<dbReference type="Proteomes" id="UP000075304">
    <property type="component" value="Unassembled WGS sequence"/>
</dbReference>
<evidence type="ECO:0000256" key="2">
    <source>
        <dbReference type="ARBA" id="ARBA00022759"/>
    </source>
</evidence>
<dbReference type="Gene3D" id="2.40.50.90">
    <property type="match status" value="1"/>
</dbReference>
<dbReference type="SMART" id="SM00318">
    <property type="entry name" value="SNc"/>
    <property type="match status" value="1"/>
</dbReference>
<sequence>MVKKSSLLYAGIIVVLLILLVLGRYLYGFFLLLSGVCFSLMIAGLFEPKLAFWSKKRSRKSAGIGYLILTIVFSVLFSICSPNQDVATKDNKTKTASSEIKKAENKKSETTAKKADKDKKEEKSKKADEDKKADEQKKDKASVAAGTTAAVGTKNNQSKSNNTNKQTTPTNQEAVTLVETVDGDTIKVNYKGKTETVRYLLVDTPEEKKPGTCVQPYAVSAYNKNKQLVNSGKLTLEFETNGDKYDKYGRLLAYVFVNGKSIQEELLKSGYARVAYIYNPPYKYLSKYESDENAAKSRHLNIWSDSGFVTDSGFNGCAKASAGTSTASSRSSSSTTRHSTSSGSSSSGSSNSSSSSATSAPASSGATEIFANCTELRKKYPNGVPKGHPAYQEKMDRDHDNYACER</sequence>
<feature type="compositionally biased region" description="Basic and acidic residues" evidence="4">
    <location>
        <begin position="391"/>
        <end position="406"/>
    </location>
</feature>
<accession>A0A150KHK0</accession>
<dbReference type="RefSeq" id="WP_244490554.1">
    <property type="nucleotide sequence ID" value="NZ_LQYI01000021.1"/>
</dbReference>
<feature type="region of interest" description="Disordered" evidence="4">
    <location>
        <begin position="86"/>
        <end position="171"/>
    </location>
</feature>
<feature type="domain" description="TNase-like" evidence="6">
    <location>
        <begin position="171"/>
        <end position="305"/>
    </location>
</feature>
<dbReference type="GO" id="GO:0016787">
    <property type="term" value="F:hydrolase activity"/>
    <property type="evidence" value="ECO:0007669"/>
    <property type="project" value="UniProtKB-KW"/>
</dbReference>
<keyword evidence="5" id="KW-1133">Transmembrane helix</keyword>
<feature type="compositionally biased region" description="Basic and acidic residues" evidence="4">
    <location>
        <begin position="87"/>
        <end position="141"/>
    </location>
</feature>
<dbReference type="InterPro" id="IPR008613">
    <property type="entry name" value="Excalibur_Ca-bd_domain"/>
</dbReference>
<dbReference type="SUPFAM" id="SSF50199">
    <property type="entry name" value="Staphylococcal nuclease"/>
    <property type="match status" value="1"/>
</dbReference>
<evidence type="ECO:0000256" key="5">
    <source>
        <dbReference type="SAM" id="Phobius"/>
    </source>
</evidence>
<reference evidence="7 8" key="1">
    <citation type="submission" date="2016-01" db="EMBL/GenBank/DDBJ databases">
        <title>Genome Sequences of Twelve Sporeforming Bacillus Species Isolated from Foods.</title>
        <authorList>
            <person name="Berendsen E.M."/>
            <person name="Wells-Bennik M.H."/>
            <person name="Krawcyk A.O."/>
            <person name="De Jong A."/>
            <person name="Holsappel S."/>
            <person name="Eijlander R.T."/>
            <person name="Kuipers O.P."/>
        </authorList>
    </citation>
    <scope>NUCLEOTIDE SEQUENCE [LARGE SCALE GENOMIC DNA]</scope>
    <source>
        <strain evidence="7 8">B4099</strain>
    </source>
</reference>
<name>A0A150KHK0_HEYCO</name>
<evidence type="ECO:0000313" key="8">
    <source>
        <dbReference type="Proteomes" id="UP000075304"/>
    </source>
</evidence>
<keyword evidence="1" id="KW-0540">Nuclease</keyword>
<dbReference type="PROSITE" id="PS01284">
    <property type="entry name" value="TNASE_2"/>
    <property type="match status" value="1"/>
</dbReference>
<keyword evidence="5" id="KW-0812">Transmembrane</keyword>
<dbReference type="InterPro" id="IPR035437">
    <property type="entry name" value="SNase_OB-fold_sf"/>
</dbReference>
<evidence type="ECO:0000313" key="7">
    <source>
        <dbReference type="EMBL" id="KYC72328.1"/>
    </source>
</evidence>
<dbReference type="EMBL" id="LQYI01000021">
    <property type="protein sequence ID" value="KYC72328.1"/>
    <property type="molecule type" value="Genomic_DNA"/>
</dbReference>
<dbReference type="GO" id="GO:0003676">
    <property type="term" value="F:nucleic acid binding"/>
    <property type="evidence" value="ECO:0007669"/>
    <property type="project" value="InterPro"/>
</dbReference>
<keyword evidence="2" id="KW-0255">Endonuclease</keyword>
<proteinExistence type="predicted"/>
<feature type="transmembrane region" description="Helical" evidence="5">
    <location>
        <begin position="62"/>
        <end position="79"/>
    </location>
</feature>
<dbReference type="InterPro" id="IPR016071">
    <property type="entry name" value="Staphylococal_nuclease_OB-fold"/>
</dbReference>
<evidence type="ECO:0000259" key="6">
    <source>
        <dbReference type="PROSITE" id="PS50830"/>
    </source>
</evidence>
<evidence type="ECO:0000256" key="4">
    <source>
        <dbReference type="SAM" id="MobiDB-lite"/>
    </source>
</evidence>
<keyword evidence="3" id="KW-0378">Hydrolase</keyword>
<dbReference type="PANTHER" id="PTHR12302">
    <property type="entry name" value="EBNA2 BINDING PROTEIN P100"/>
    <property type="match status" value="1"/>
</dbReference>
<dbReference type="PATRIC" id="fig|1398.25.peg.1545"/>
<feature type="region of interest" description="Disordered" evidence="4">
    <location>
        <begin position="322"/>
        <end position="365"/>
    </location>
</feature>
<protein>
    <recommendedName>
        <fullName evidence="6">TNase-like domain-containing protein</fullName>
    </recommendedName>
</protein>